<evidence type="ECO:0000256" key="5">
    <source>
        <dbReference type="SAM" id="MobiDB-lite"/>
    </source>
</evidence>
<name>A0A5N6C1N0_9ACTN</name>
<dbReference type="SMART" id="SM00220">
    <property type="entry name" value="S_TKc"/>
    <property type="match status" value="1"/>
</dbReference>
<dbReference type="SUPFAM" id="SSF56112">
    <property type="entry name" value="Protein kinase-like (PK-like)"/>
    <property type="match status" value="1"/>
</dbReference>
<evidence type="ECO:0000256" key="4">
    <source>
        <dbReference type="ARBA" id="ARBA00022840"/>
    </source>
</evidence>
<dbReference type="Gene3D" id="1.10.510.10">
    <property type="entry name" value="Transferase(Phosphotransferase) domain 1"/>
    <property type="match status" value="1"/>
</dbReference>
<dbReference type="SUPFAM" id="SSF82171">
    <property type="entry name" value="DPP6 N-terminal domain-like"/>
    <property type="match status" value="1"/>
</dbReference>
<evidence type="ECO:0000256" key="3">
    <source>
        <dbReference type="ARBA" id="ARBA00022777"/>
    </source>
</evidence>
<gene>
    <name evidence="7" type="ORF">FH610_007825</name>
</gene>
<dbReference type="PROSITE" id="PS50011">
    <property type="entry name" value="PROTEIN_KINASE_DOM"/>
    <property type="match status" value="1"/>
</dbReference>
<keyword evidence="1" id="KW-0808">Transferase</keyword>
<feature type="compositionally biased region" description="Low complexity" evidence="5">
    <location>
        <begin position="402"/>
        <end position="414"/>
    </location>
</feature>
<keyword evidence="4" id="KW-0067">ATP-binding</keyword>
<dbReference type="Gene3D" id="3.30.200.20">
    <property type="entry name" value="Phosphorylase Kinase, domain 1"/>
    <property type="match status" value="1"/>
</dbReference>
<feature type="region of interest" description="Disordered" evidence="5">
    <location>
        <begin position="272"/>
        <end position="343"/>
    </location>
</feature>
<dbReference type="RefSeq" id="WP_139573598.1">
    <property type="nucleotide sequence ID" value="NZ_VDMA02000003.1"/>
</dbReference>
<dbReference type="EMBL" id="VDMA02000003">
    <property type="protein sequence ID" value="KAB8186676.1"/>
    <property type="molecule type" value="Genomic_DNA"/>
</dbReference>
<dbReference type="CDD" id="cd14014">
    <property type="entry name" value="STKc_PknB_like"/>
    <property type="match status" value="1"/>
</dbReference>
<dbReference type="PROSITE" id="PS00108">
    <property type="entry name" value="PROTEIN_KINASE_ST"/>
    <property type="match status" value="1"/>
</dbReference>
<feature type="domain" description="Protein kinase" evidence="6">
    <location>
        <begin position="18"/>
        <end position="270"/>
    </location>
</feature>
<evidence type="ECO:0000256" key="2">
    <source>
        <dbReference type="ARBA" id="ARBA00022741"/>
    </source>
</evidence>
<accession>A0A5N6C1N0</accession>
<dbReference type="Pfam" id="PF00069">
    <property type="entry name" value="Pkinase"/>
    <property type="match status" value="1"/>
</dbReference>
<evidence type="ECO:0000313" key="7">
    <source>
        <dbReference type="EMBL" id="KAB8186676.1"/>
    </source>
</evidence>
<evidence type="ECO:0000313" key="8">
    <source>
        <dbReference type="Proteomes" id="UP000313066"/>
    </source>
</evidence>
<reference evidence="7 8" key="1">
    <citation type="submission" date="2019-10" db="EMBL/GenBank/DDBJ databases">
        <title>Nonomuraea sp. nov., isolated from Phyllanthus amarus.</title>
        <authorList>
            <person name="Klykleung N."/>
            <person name="Tanasupawat S."/>
        </authorList>
    </citation>
    <scope>NUCLEOTIDE SEQUENCE [LARGE SCALE GENOMIC DNA]</scope>
    <source>
        <strain evidence="7 8">CR1-09</strain>
    </source>
</reference>
<dbReference type="InterPro" id="IPR011009">
    <property type="entry name" value="Kinase-like_dom_sf"/>
</dbReference>
<dbReference type="PANTHER" id="PTHR43289">
    <property type="entry name" value="MITOGEN-ACTIVATED PROTEIN KINASE KINASE KINASE 20-RELATED"/>
    <property type="match status" value="1"/>
</dbReference>
<dbReference type="GO" id="GO:0005524">
    <property type="term" value="F:ATP binding"/>
    <property type="evidence" value="ECO:0007669"/>
    <property type="project" value="UniProtKB-KW"/>
</dbReference>
<keyword evidence="2" id="KW-0547">Nucleotide-binding</keyword>
<dbReference type="PANTHER" id="PTHR43289:SF34">
    <property type="entry name" value="SERINE_THREONINE-PROTEIN KINASE YBDM-RELATED"/>
    <property type="match status" value="1"/>
</dbReference>
<comment type="caution">
    <text evidence="7">The sequence shown here is derived from an EMBL/GenBank/DDBJ whole genome shotgun (WGS) entry which is preliminary data.</text>
</comment>
<evidence type="ECO:0000256" key="1">
    <source>
        <dbReference type="ARBA" id="ARBA00022679"/>
    </source>
</evidence>
<proteinExistence type="predicted"/>
<evidence type="ECO:0000259" key="6">
    <source>
        <dbReference type="PROSITE" id="PS50011"/>
    </source>
</evidence>
<dbReference type="InterPro" id="IPR008271">
    <property type="entry name" value="Ser/Thr_kinase_AS"/>
</dbReference>
<dbReference type="Proteomes" id="UP000313066">
    <property type="component" value="Unassembled WGS sequence"/>
</dbReference>
<keyword evidence="8" id="KW-1185">Reference proteome</keyword>
<feature type="region of interest" description="Disordered" evidence="5">
    <location>
        <begin position="387"/>
        <end position="418"/>
    </location>
</feature>
<organism evidence="7 8">
    <name type="scientific">Microbispora catharanthi</name>
    <dbReference type="NCBI Taxonomy" id="1712871"/>
    <lineage>
        <taxon>Bacteria</taxon>
        <taxon>Bacillati</taxon>
        <taxon>Actinomycetota</taxon>
        <taxon>Actinomycetes</taxon>
        <taxon>Streptosporangiales</taxon>
        <taxon>Streptosporangiaceae</taxon>
        <taxon>Microbispora</taxon>
    </lineage>
</organism>
<protein>
    <submittedName>
        <fullName evidence="7">Protein kinase</fullName>
    </submittedName>
</protein>
<dbReference type="InterPro" id="IPR000719">
    <property type="entry name" value="Prot_kinase_dom"/>
</dbReference>
<dbReference type="AlphaFoldDB" id="A0A5N6C1N0"/>
<keyword evidence="3 7" id="KW-0418">Kinase</keyword>
<dbReference type="GO" id="GO:0004674">
    <property type="term" value="F:protein serine/threonine kinase activity"/>
    <property type="evidence" value="ECO:0007669"/>
    <property type="project" value="TreeGrafter"/>
</dbReference>
<sequence>MPDISPLRPGDPQRIGQYMLTGRLGTGGQGIVYHATGPTGEPVAVKWIRADLTGDTVTTERFLREVAAAKRVAAFCTAQILDTGMESDRPYIVSEYIDGPSLQQSVASSGPVRGNALYRLAIGVATALAAVHKAGIVHRDLKPPNVLMGPDGVRVIDFGISRALDATSSLTSVPIGTPAYMAPEQFLNKDIGPATDMFAWASTIVFAASGNSPFGSASLPAVINRILNAEPEIRGIDGTLRDLVASCLRKDPAQRPTAQQVIVALLEQYTPDGVVPDGEGPRPETVTGAAEPDAEGPPPPPSETPVWSRSAPGRRPDARTGARPVEAGGGRETEIESAVEPGGRADRHRIKIAAVVAVIAAITAGLLLRSGDREGTGAEAARVVTSLTPPPAAHTPQGGGSTPAAASTPPVTVPRTGLTKTKLPGVAATLYEHPDDPVSVTSFTTDAAEYTYVRDSMSAPFKKKDGYLDYTVSPDGTYGLGIPVYFYKGTSSVDLIELRTGVMHKVKTVRQPKVADFFQWSRDGGKVLLSIRKPSGKDRITTGFIVVDAARRTAKIVEVDDPAIKESVFGWDADEEGVVAFFRSGRTKGLRFFDLSGKAVRDITGPTMFNDIAQFLFSPSGTSFASGCPQDDADLCVWDHATGREKLRIASGCSRFVGWYDERHVVCWENGDGDKNAMVILDMTGGIVRALMQASDEAVDDLIVNLRFRPS</sequence>